<dbReference type="OrthoDB" id="2351076at2"/>
<evidence type="ECO:0000313" key="2">
    <source>
        <dbReference type="Proteomes" id="UP000001401"/>
    </source>
</evidence>
<evidence type="ECO:0008006" key="3">
    <source>
        <dbReference type="Google" id="ProtNLM"/>
    </source>
</evidence>
<dbReference type="AlphaFoldDB" id="E6TSY3"/>
<dbReference type="Proteomes" id="UP000001401">
    <property type="component" value="Chromosome"/>
</dbReference>
<dbReference type="STRING" id="649639.Bcell_2518"/>
<dbReference type="KEGG" id="bco:Bcell_2518"/>
<dbReference type="eggNOG" id="ENOG502Z7RX">
    <property type="taxonomic scope" value="Bacteria"/>
</dbReference>
<dbReference type="EMBL" id="CP002394">
    <property type="protein sequence ID" value="ADU30775.1"/>
    <property type="molecule type" value="Genomic_DNA"/>
</dbReference>
<organism evidence="1 2">
    <name type="scientific">Evansella cellulosilytica (strain ATCC 21833 / DSM 2522 / FERM P-1141 / JCM 9156 / N-4)</name>
    <name type="common">Bacillus cellulosilyticus</name>
    <dbReference type="NCBI Taxonomy" id="649639"/>
    <lineage>
        <taxon>Bacteria</taxon>
        <taxon>Bacillati</taxon>
        <taxon>Bacillota</taxon>
        <taxon>Bacilli</taxon>
        <taxon>Bacillales</taxon>
        <taxon>Bacillaceae</taxon>
        <taxon>Evansella</taxon>
    </lineage>
</organism>
<reference evidence="1" key="1">
    <citation type="submission" date="2010-12" db="EMBL/GenBank/DDBJ databases">
        <title>Complete sequence of Bacillus cellulosilyticus DSM 2522.</title>
        <authorList>
            <consortium name="US DOE Joint Genome Institute"/>
            <person name="Lucas S."/>
            <person name="Copeland A."/>
            <person name="Lapidus A."/>
            <person name="Cheng J.-F."/>
            <person name="Bruce D."/>
            <person name="Goodwin L."/>
            <person name="Pitluck S."/>
            <person name="Chertkov O."/>
            <person name="Detter J.C."/>
            <person name="Han C."/>
            <person name="Tapia R."/>
            <person name="Land M."/>
            <person name="Hauser L."/>
            <person name="Jeffries C."/>
            <person name="Kyrpides N."/>
            <person name="Ivanova N."/>
            <person name="Mikhailova N."/>
            <person name="Brumm P."/>
            <person name="Mead D."/>
            <person name="Woyke T."/>
        </authorList>
    </citation>
    <scope>NUCLEOTIDE SEQUENCE [LARGE SCALE GENOMIC DNA]</scope>
    <source>
        <strain evidence="1">DSM 2522</strain>
    </source>
</reference>
<accession>E6TSY3</accession>
<proteinExistence type="predicted"/>
<keyword evidence="2" id="KW-1185">Reference proteome</keyword>
<gene>
    <name evidence="1" type="ordered locus">Bcell_2518</name>
</gene>
<dbReference type="RefSeq" id="WP_013489109.1">
    <property type="nucleotide sequence ID" value="NC_014829.1"/>
</dbReference>
<name>E6TSY3_EVAC2</name>
<sequence>MFQSTVLNSLINGLDPIHGKSVQLRPGQVFQGTITHLYPGQLAQLKLGPLTLTAKLEAQLEKGNKYFFQVLKGDGLPQLKVLQSQPFSSMDRGSSSPLQSLMQQLAIPPGGEAEVILQRYIKESVPFLKNDIREAVMLMEQSRMPLEDTLKTILQIHSKGLPKTVDVFNSIATLQSSTSIGEGIGQLLKGINDYGLHQSFPKLVEVLRAYEQPISQNALLNNGQPPYSFLKQIISQLGLQYEFNLNKSNDIQQLNQSTQDLKPLLMSFLENVPERLVSVREQAEFLLHRLTAYQLLSSDSHDLLHRTLVQIPVYFDQKYRDVTIQWEGKQQADGTISEEHCRILFYLNMTHLKDVAVDLQIQNRIVSIKIYNENPKPHLIINSLFPSIKEKLEEMDYQLSTINWYHPNEGNRKLIKSEGSYGSQGISYQGVDIRI</sequence>
<protein>
    <recommendedName>
        <fullName evidence="3">Flagellar hook-length control protein FliK</fullName>
    </recommendedName>
</protein>
<dbReference type="HOGENOM" id="CLU_029904_1_0_9"/>
<evidence type="ECO:0000313" key="1">
    <source>
        <dbReference type="EMBL" id="ADU30775.1"/>
    </source>
</evidence>